<dbReference type="Proteomes" id="UP001159179">
    <property type="component" value="Unassembled WGS sequence"/>
</dbReference>
<protein>
    <submittedName>
        <fullName evidence="1">Uncharacterized protein</fullName>
    </submittedName>
</protein>
<reference evidence="1" key="1">
    <citation type="submission" date="2023-03" db="EMBL/GenBank/DDBJ databases">
        <title>Bacterial isolates from washroom surfaces on a university campus.</title>
        <authorList>
            <person name="Holman D.B."/>
            <person name="Gzyl K.E."/>
            <person name="Taheri A.E."/>
        </authorList>
    </citation>
    <scope>NUCLEOTIDE SEQUENCE</scope>
    <source>
        <strain evidence="1">RD03</strain>
    </source>
</reference>
<organism evidence="1 2">
    <name type="scientific">Heyndrickxia oleronia</name>
    <dbReference type="NCBI Taxonomy" id="38875"/>
    <lineage>
        <taxon>Bacteria</taxon>
        <taxon>Bacillati</taxon>
        <taxon>Bacillota</taxon>
        <taxon>Bacilli</taxon>
        <taxon>Bacillales</taxon>
        <taxon>Bacillaceae</taxon>
        <taxon>Heyndrickxia</taxon>
    </lineage>
</organism>
<sequence>MKFMYSASRLMKAGEVKSLCEEMKENKKLLMQQELIIKNTLFKINEKAAS</sequence>
<dbReference type="EMBL" id="JAROYP010000002">
    <property type="protein sequence ID" value="MDH5160379.1"/>
    <property type="molecule type" value="Genomic_DNA"/>
</dbReference>
<evidence type="ECO:0000313" key="1">
    <source>
        <dbReference type="EMBL" id="MDH5160379.1"/>
    </source>
</evidence>
<dbReference type="AlphaFoldDB" id="A0AAW6STU7"/>
<gene>
    <name evidence="1" type="ORF">P5X88_05480</name>
</gene>
<accession>A0AAW6STU7</accession>
<name>A0AAW6STU7_9BACI</name>
<comment type="caution">
    <text evidence="1">The sequence shown here is derived from an EMBL/GenBank/DDBJ whole genome shotgun (WGS) entry which is preliminary data.</text>
</comment>
<proteinExistence type="predicted"/>
<dbReference type="RefSeq" id="WP_280616038.1">
    <property type="nucleotide sequence ID" value="NZ_JAROYP010000002.1"/>
</dbReference>
<evidence type="ECO:0000313" key="2">
    <source>
        <dbReference type="Proteomes" id="UP001159179"/>
    </source>
</evidence>